<organism evidence="1 2">
    <name type="scientific">Golovinomyces cichoracearum</name>
    <dbReference type="NCBI Taxonomy" id="62708"/>
    <lineage>
        <taxon>Eukaryota</taxon>
        <taxon>Fungi</taxon>
        <taxon>Dikarya</taxon>
        <taxon>Ascomycota</taxon>
        <taxon>Pezizomycotina</taxon>
        <taxon>Leotiomycetes</taxon>
        <taxon>Erysiphales</taxon>
        <taxon>Erysiphaceae</taxon>
        <taxon>Golovinomyces</taxon>
    </lineage>
</organism>
<dbReference type="Proteomes" id="UP000285326">
    <property type="component" value="Unassembled WGS sequence"/>
</dbReference>
<sequence length="80" mass="8904">MSTISTYGTLAFLVEVQTTVTFNPRDQTATANPDYPFYPYEGLPTSNDLSALSRLGNEHDIRLGVASFCIHYHNITDVSF</sequence>
<reference evidence="1 2" key="1">
    <citation type="journal article" date="2018" name="BMC Genomics">
        <title>Comparative genome analyses reveal sequence features reflecting distinct modes of host-adaptation between dicot and monocot powdery mildew.</title>
        <authorList>
            <person name="Wu Y."/>
            <person name="Ma X."/>
            <person name="Pan Z."/>
            <person name="Kale S.D."/>
            <person name="Song Y."/>
            <person name="King H."/>
            <person name="Zhang Q."/>
            <person name="Presley C."/>
            <person name="Deng X."/>
            <person name="Wei C.I."/>
            <person name="Xiao S."/>
        </authorList>
    </citation>
    <scope>NUCLEOTIDE SEQUENCE [LARGE SCALE GENOMIC DNA]</scope>
    <source>
        <strain evidence="1">UMSG1</strain>
    </source>
</reference>
<dbReference type="AlphaFoldDB" id="A0A420J879"/>
<evidence type="ECO:0000313" key="1">
    <source>
        <dbReference type="EMBL" id="RKF82987.1"/>
    </source>
</evidence>
<gene>
    <name evidence="1" type="ORF">GcM1_164001</name>
</gene>
<proteinExistence type="predicted"/>
<name>A0A420J879_9PEZI</name>
<dbReference type="EMBL" id="MCBS01016496">
    <property type="protein sequence ID" value="RKF82987.1"/>
    <property type="molecule type" value="Genomic_DNA"/>
</dbReference>
<evidence type="ECO:0000313" key="2">
    <source>
        <dbReference type="Proteomes" id="UP000285326"/>
    </source>
</evidence>
<protein>
    <submittedName>
        <fullName evidence="1">Uncharacterized protein</fullName>
    </submittedName>
</protein>
<accession>A0A420J879</accession>
<comment type="caution">
    <text evidence="1">The sequence shown here is derived from an EMBL/GenBank/DDBJ whole genome shotgun (WGS) entry which is preliminary data.</text>
</comment>